<dbReference type="GO" id="GO:0005829">
    <property type="term" value="C:cytosol"/>
    <property type="evidence" value="ECO:0007669"/>
    <property type="project" value="TreeGrafter"/>
</dbReference>
<dbReference type="EMBL" id="ML736818">
    <property type="protein sequence ID" value="KAE8400293.1"/>
    <property type="molecule type" value="Genomic_DNA"/>
</dbReference>
<organism evidence="2 3">
    <name type="scientific">Aspergillus pseudonomiae</name>
    <dbReference type="NCBI Taxonomy" id="1506151"/>
    <lineage>
        <taxon>Eukaryota</taxon>
        <taxon>Fungi</taxon>
        <taxon>Dikarya</taxon>
        <taxon>Ascomycota</taxon>
        <taxon>Pezizomycotina</taxon>
        <taxon>Eurotiomycetes</taxon>
        <taxon>Eurotiomycetidae</taxon>
        <taxon>Eurotiales</taxon>
        <taxon>Aspergillaceae</taxon>
        <taxon>Aspergillus</taxon>
        <taxon>Aspergillus subgen. Circumdati</taxon>
    </lineage>
</organism>
<name>A0A5N6HUS2_9EURO</name>
<evidence type="ECO:0000256" key="1">
    <source>
        <dbReference type="ARBA" id="ARBA00001964"/>
    </source>
</evidence>
<dbReference type="AlphaFoldDB" id="A0A5N6HUS2"/>
<dbReference type="Gene3D" id="3.40.50.970">
    <property type="match status" value="1"/>
</dbReference>
<gene>
    <name evidence="2" type="ORF">BDV37DRAFT_286790</name>
</gene>
<dbReference type="Pfam" id="PF02779">
    <property type="entry name" value="Transket_pyr"/>
    <property type="match status" value="1"/>
</dbReference>
<dbReference type="SUPFAM" id="SSF52518">
    <property type="entry name" value="Thiamin diphosphate-binding fold (THDP-binding)"/>
    <property type="match status" value="1"/>
</dbReference>
<evidence type="ECO:0000313" key="2">
    <source>
        <dbReference type="EMBL" id="KAE8400293.1"/>
    </source>
</evidence>
<dbReference type="InterPro" id="IPR005475">
    <property type="entry name" value="Transketolase-like_Pyr-bd"/>
</dbReference>
<comment type="cofactor">
    <cofactor evidence="1">
        <name>thiamine diphosphate</name>
        <dbReference type="ChEBI" id="CHEBI:58937"/>
    </cofactor>
</comment>
<dbReference type="RefSeq" id="XP_031937612.1">
    <property type="nucleotide sequence ID" value="XM_032087994.1"/>
</dbReference>
<sequence length="110" mass="11796">MAAISNGIAEFNPGTFIPVTAIFLIFYLYAAPGVRMGALSKLRGIHVATHDSIGEGQNGPTHQPVEVDSLFRAMPNLLSIRPADEAEVTGAWMCALDNEDKKVRSIISLA</sequence>
<dbReference type="Proteomes" id="UP000325579">
    <property type="component" value="Unassembled WGS sequence"/>
</dbReference>
<dbReference type="GO" id="GO:0004802">
    <property type="term" value="F:transketolase activity"/>
    <property type="evidence" value="ECO:0007669"/>
    <property type="project" value="TreeGrafter"/>
</dbReference>
<dbReference type="PANTHER" id="PTHR43522">
    <property type="entry name" value="TRANSKETOLASE"/>
    <property type="match status" value="1"/>
</dbReference>
<accession>A0A5N7D342</accession>
<dbReference type="CDD" id="cd07033">
    <property type="entry name" value="TPP_PYR_DXS_TK_like"/>
    <property type="match status" value="1"/>
</dbReference>
<reference evidence="2 3" key="1">
    <citation type="submission" date="2019-04" db="EMBL/GenBank/DDBJ databases">
        <authorList>
            <consortium name="DOE Joint Genome Institute"/>
            <person name="Mondo S."/>
            <person name="Kjaerbolling I."/>
            <person name="Vesth T."/>
            <person name="Frisvad J.C."/>
            <person name="Nybo J.L."/>
            <person name="Theobald S."/>
            <person name="Kildgaard S."/>
            <person name="Isbrandt T."/>
            <person name="Kuo A."/>
            <person name="Sato A."/>
            <person name="Lyhne E.K."/>
            <person name="Kogle M.E."/>
            <person name="Wiebenga A."/>
            <person name="Kun R.S."/>
            <person name="Lubbers R.J."/>
            <person name="Makela M.R."/>
            <person name="Barry K."/>
            <person name="Chovatia M."/>
            <person name="Clum A."/>
            <person name="Daum C."/>
            <person name="Haridas S."/>
            <person name="He G."/>
            <person name="LaButti K."/>
            <person name="Lipzen A."/>
            <person name="Riley R."/>
            <person name="Salamov A."/>
            <person name="Simmons B.A."/>
            <person name="Magnuson J.K."/>
            <person name="Henrissat B."/>
            <person name="Mortensen U.H."/>
            <person name="Larsen T.O."/>
            <person name="Devries R.P."/>
            <person name="Grigoriev I.V."/>
            <person name="Machida M."/>
            <person name="Baker S.E."/>
            <person name="Andersen M.R."/>
            <person name="Cantor M.N."/>
            <person name="Hua S.X."/>
        </authorList>
    </citation>
    <scope>NUCLEOTIDE SEQUENCE [LARGE SCALE GENOMIC DNA]</scope>
    <source>
        <strain evidence="2 3">CBS 119388</strain>
    </source>
</reference>
<dbReference type="PANTHER" id="PTHR43522:SF6">
    <property type="entry name" value="TRANSKETOLASE-LIKE PYRIMIDINE-BINDING DOMAIN-CONTAINING PROTEIN-RELATED"/>
    <property type="match status" value="1"/>
</dbReference>
<accession>A0A5N6HUS2</accession>
<dbReference type="GeneID" id="43672685"/>
<proteinExistence type="predicted"/>
<dbReference type="InterPro" id="IPR033247">
    <property type="entry name" value="Transketolase_fam"/>
</dbReference>
<dbReference type="GO" id="GO:0006098">
    <property type="term" value="P:pentose-phosphate shunt"/>
    <property type="evidence" value="ECO:0007669"/>
    <property type="project" value="TreeGrafter"/>
</dbReference>
<keyword evidence="3" id="KW-1185">Reference proteome</keyword>
<dbReference type="PROSITE" id="PS00802">
    <property type="entry name" value="TRANSKETOLASE_2"/>
    <property type="match status" value="1"/>
</dbReference>
<evidence type="ECO:0000313" key="3">
    <source>
        <dbReference type="Proteomes" id="UP000325579"/>
    </source>
</evidence>
<dbReference type="OrthoDB" id="10267175at2759"/>
<dbReference type="InterPro" id="IPR029061">
    <property type="entry name" value="THDP-binding"/>
</dbReference>
<dbReference type="InterPro" id="IPR020826">
    <property type="entry name" value="Transketolase_BS"/>
</dbReference>
<protein>
    <submittedName>
        <fullName evidence="2">Thiamine diphosphate-binding protein</fullName>
    </submittedName>
</protein>
<dbReference type="SMART" id="SM00861">
    <property type="entry name" value="Transket_pyr"/>
    <property type="match status" value="1"/>
</dbReference>
<dbReference type="GO" id="GO:0005634">
    <property type="term" value="C:nucleus"/>
    <property type="evidence" value="ECO:0007669"/>
    <property type="project" value="TreeGrafter"/>
</dbReference>